<evidence type="ECO:0000256" key="14">
    <source>
        <dbReference type="PROSITE-ProRule" id="PRU00278"/>
    </source>
</evidence>
<evidence type="ECO:0000256" key="4">
    <source>
        <dbReference type="ARBA" id="ARBA00022519"/>
    </source>
</evidence>
<organism evidence="17 18">
    <name type="scientific">Roseibium denhamense</name>
    <dbReference type="NCBI Taxonomy" id="76305"/>
    <lineage>
        <taxon>Bacteria</taxon>
        <taxon>Pseudomonadati</taxon>
        <taxon>Pseudomonadota</taxon>
        <taxon>Alphaproteobacteria</taxon>
        <taxon>Hyphomicrobiales</taxon>
        <taxon>Stappiaceae</taxon>
        <taxon>Roseibium</taxon>
    </lineage>
</organism>
<accession>A0ABY1PEA8</accession>
<dbReference type="InterPro" id="IPR027304">
    <property type="entry name" value="Trigger_fact/SurA_dom_sf"/>
</dbReference>
<keyword evidence="7 15" id="KW-0472">Membrane</keyword>
<dbReference type="PANTHER" id="PTHR47529">
    <property type="entry name" value="PEPTIDYL-PROLYL CIS-TRANS ISOMERASE D"/>
    <property type="match status" value="1"/>
</dbReference>
<dbReference type="RefSeq" id="WP_155191390.1">
    <property type="nucleotide sequence ID" value="NZ_BAAAEA010000001.1"/>
</dbReference>
<keyword evidence="4" id="KW-0997">Cell inner membrane</keyword>
<evidence type="ECO:0000256" key="15">
    <source>
        <dbReference type="SAM" id="Phobius"/>
    </source>
</evidence>
<keyword evidence="8" id="KW-0143">Chaperone</keyword>
<dbReference type="GO" id="GO:0016853">
    <property type="term" value="F:isomerase activity"/>
    <property type="evidence" value="ECO:0007669"/>
    <property type="project" value="UniProtKB-KW"/>
</dbReference>
<name>A0ABY1PEA8_9HYPH</name>
<dbReference type="Proteomes" id="UP001157914">
    <property type="component" value="Unassembled WGS sequence"/>
</dbReference>
<evidence type="ECO:0000256" key="10">
    <source>
        <dbReference type="ARBA" id="ARBA00031484"/>
    </source>
</evidence>
<comment type="similarity">
    <text evidence="11">Belongs to the PpiD chaperone family.</text>
</comment>
<dbReference type="InterPro" id="IPR046357">
    <property type="entry name" value="PPIase_dom_sf"/>
</dbReference>
<keyword evidence="5 15" id="KW-0812">Transmembrane</keyword>
<evidence type="ECO:0000256" key="1">
    <source>
        <dbReference type="ARBA" id="ARBA00004382"/>
    </source>
</evidence>
<dbReference type="EMBL" id="FXTT01000005">
    <property type="protein sequence ID" value="SMP32514.1"/>
    <property type="molecule type" value="Genomic_DNA"/>
</dbReference>
<dbReference type="InterPro" id="IPR052029">
    <property type="entry name" value="PpiD_chaperone"/>
</dbReference>
<dbReference type="PANTHER" id="PTHR47529:SF1">
    <property type="entry name" value="PERIPLASMIC CHAPERONE PPID"/>
    <property type="match status" value="1"/>
</dbReference>
<feature type="domain" description="PpiC" evidence="16">
    <location>
        <begin position="266"/>
        <end position="353"/>
    </location>
</feature>
<evidence type="ECO:0000256" key="3">
    <source>
        <dbReference type="ARBA" id="ARBA00022475"/>
    </source>
</evidence>
<feature type="transmembrane region" description="Helical" evidence="15">
    <location>
        <begin position="12"/>
        <end position="30"/>
    </location>
</feature>
<keyword evidence="6 15" id="KW-1133">Transmembrane helix</keyword>
<evidence type="ECO:0000313" key="17">
    <source>
        <dbReference type="EMBL" id="SMP32514.1"/>
    </source>
</evidence>
<dbReference type="Pfam" id="PF13145">
    <property type="entry name" value="Rotamase_2"/>
    <property type="match status" value="1"/>
</dbReference>
<evidence type="ECO:0000256" key="12">
    <source>
        <dbReference type="ARBA" id="ARBA00040743"/>
    </source>
</evidence>
<dbReference type="Pfam" id="PF13624">
    <property type="entry name" value="SurA_N_3"/>
    <property type="match status" value="1"/>
</dbReference>
<keyword evidence="14" id="KW-0697">Rotamase</keyword>
<comment type="caution">
    <text evidence="17">The sequence shown here is derived from an EMBL/GenBank/DDBJ whole genome shotgun (WGS) entry which is preliminary data.</text>
</comment>
<evidence type="ECO:0000256" key="6">
    <source>
        <dbReference type="ARBA" id="ARBA00022989"/>
    </source>
</evidence>
<evidence type="ECO:0000256" key="7">
    <source>
        <dbReference type="ARBA" id="ARBA00023136"/>
    </source>
</evidence>
<evidence type="ECO:0000313" key="18">
    <source>
        <dbReference type="Proteomes" id="UP001157914"/>
    </source>
</evidence>
<dbReference type="SUPFAM" id="SSF109998">
    <property type="entry name" value="Triger factor/SurA peptide-binding domain-like"/>
    <property type="match status" value="1"/>
</dbReference>
<evidence type="ECO:0000259" key="16">
    <source>
        <dbReference type="PROSITE" id="PS50198"/>
    </source>
</evidence>
<evidence type="ECO:0000256" key="13">
    <source>
        <dbReference type="ARBA" id="ARBA00042775"/>
    </source>
</evidence>
<keyword evidence="18" id="KW-1185">Reference proteome</keyword>
<evidence type="ECO:0000256" key="11">
    <source>
        <dbReference type="ARBA" id="ARBA00038408"/>
    </source>
</evidence>
<proteinExistence type="inferred from homology"/>
<gene>
    <name evidence="17" type="ORF">SAMN06265374_3557</name>
</gene>
<dbReference type="PROSITE" id="PS50198">
    <property type="entry name" value="PPIC_PPIASE_2"/>
    <property type="match status" value="1"/>
</dbReference>
<protein>
    <recommendedName>
        <fullName evidence="2">Parvulin-like PPIase</fullName>
    </recommendedName>
    <alternativeName>
        <fullName evidence="9">Peptidyl-prolyl cis-trans isomerase plp</fullName>
    </alternativeName>
    <alternativeName>
        <fullName evidence="12">Periplasmic chaperone PpiD</fullName>
    </alternativeName>
    <alternativeName>
        <fullName evidence="13">Periplasmic folding chaperone</fullName>
    </alternativeName>
    <alternativeName>
        <fullName evidence="10">Rotamase plp</fullName>
    </alternativeName>
</protein>
<evidence type="ECO:0000256" key="5">
    <source>
        <dbReference type="ARBA" id="ARBA00022692"/>
    </source>
</evidence>
<evidence type="ECO:0000256" key="8">
    <source>
        <dbReference type="ARBA" id="ARBA00023186"/>
    </source>
</evidence>
<keyword evidence="14 17" id="KW-0413">Isomerase</keyword>
<keyword evidence="3" id="KW-1003">Cell membrane</keyword>
<dbReference type="InterPro" id="IPR000297">
    <property type="entry name" value="PPIase_PpiC"/>
</dbReference>
<evidence type="ECO:0000256" key="2">
    <source>
        <dbReference type="ARBA" id="ARBA00018370"/>
    </source>
</evidence>
<dbReference type="Gene3D" id="3.10.50.40">
    <property type="match status" value="1"/>
</dbReference>
<evidence type="ECO:0000256" key="9">
    <source>
        <dbReference type="ARBA" id="ARBA00030642"/>
    </source>
</evidence>
<reference evidence="17 18" key="1">
    <citation type="submission" date="2017-05" db="EMBL/GenBank/DDBJ databases">
        <authorList>
            <person name="Varghese N."/>
            <person name="Submissions S."/>
        </authorList>
    </citation>
    <scope>NUCLEOTIDE SEQUENCE [LARGE SCALE GENOMIC DNA]</scope>
    <source>
        <strain evidence="17 18">DSM 15949</strain>
    </source>
</reference>
<dbReference type="SUPFAM" id="SSF54534">
    <property type="entry name" value="FKBP-like"/>
    <property type="match status" value="1"/>
</dbReference>
<sequence length="631" mass="68853">MLDALRKGAGTWIAKLFIALLIFSFAIWGVTDFLQGFGQNTAAKVGEAEVSMLAFERTYRQDMNRIGQQLGRPLTPDEGTQLGIPQQALGRLVAEAAMDNAALGLQLAISDERLAGIIQSDPAFRGLNGRYDRNRLQQVLQANMYREDEYVLERRRVAERSQLAEALSGGITAPQAYVELVDTFQSEARDIDYLELTRTDIGEIEDPSESVLATYFEDNNAQFRAPEYREIAFISMTPTSLARPGDIHEDDARAEYESRAEEFAEPERREIRQMTFQSEEEAAKVADELSGGKSFDDVMTERNLTANDVSLGTMARADFLDEALGDAAFALEEGESSGAIDGRFSTAIVNVKEILLARTTPFEEVKDQIVRDLAREQAEREILDIYDEVEDARAGGALLAEVSERFSLPLETTEPFDAAGSSMTETTVTLPDADGLLAGVFDSDIGIENDVLELNEEGFLWYEVTKVTPARDRELDEVRASVIEAWKEEELASRLSSKAADLLATAEGGTPLEDIASQEGLEVQTASGLTRNGNPSEIGREALQSAFGGPIGTTAVSDNADGTGRIVLKVTGVTVPQFDPATQQATAASDQLSQQIRDSLVGLYITEQEKLAGVEINQVGVAQVMGLSQQN</sequence>
<comment type="subcellular location">
    <subcellularLocation>
        <location evidence="1">Cell inner membrane</location>
        <topology evidence="1">Single-pass type II membrane protein</topology>
        <orientation evidence="1">Periplasmic side</orientation>
    </subcellularLocation>
</comment>